<keyword evidence="2" id="KW-0560">Oxidoreductase</keyword>
<sequence length="216" mass="24459">MTRISVKDQYYTLVNIFETSPEHQNRLIEIWQSLGPADERSGLVSVNAHLSHDGNSVISYIQWRDKAAWEGILSDPGRQERFKEVLTFATFDSIHCEVVHTQRNPKLGDSTIEISEQQDVFTVIEVARTRSKSQQNELLAVVAQPNMVLDTTPGYISHSVHRDFEGETVVSYSQWESQEAYDAFRADRGARPAALDGVALREYTLRIAYITEATAI</sequence>
<dbReference type="EC" id="1.14.-.-" evidence="2"/>
<dbReference type="RefSeq" id="WP_380855640.1">
    <property type="nucleotide sequence ID" value="NZ_JBHSKM010000016.1"/>
</dbReference>
<gene>
    <name evidence="2" type="ORF">ACFPQ9_21940</name>
</gene>
<dbReference type="Proteomes" id="UP001596263">
    <property type="component" value="Unassembled WGS sequence"/>
</dbReference>
<evidence type="ECO:0000259" key="1">
    <source>
        <dbReference type="Pfam" id="PF03992"/>
    </source>
</evidence>
<dbReference type="EMBL" id="JBHSKM010000016">
    <property type="protein sequence ID" value="MFC5216509.1"/>
    <property type="molecule type" value="Genomic_DNA"/>
</dbReference>
<dbReference type="InterPro" id="IPR007138">
    <property type="entry name" value="ABM_dom"/>
</dbReference>
<dbReference type="InterPro" id="IPR011008">
    <property type="entry name" value="Dimeric_a/b-barrel"/>
</dbReference>
<name>A0ABW0CLP7_STRCD</name>
<reference evidence="3" key="1">
    <citation type="journal article" date="2019" name="Int. J. Syst. Evol. Microbiol.">
        <title>The Global Catalogue of Microorganisms (GCM) 10K type strain sequencing project: providing services to taxonomists for standard genome sequencing and annotation.</title>
        <authorList>
            <consortium name="The Broad Institute Genomics Platform"/>
            <consortium name="The Broad Institute Genome Sequencing Center for Infectious Disease"/>
            <person name="Wu L."/>
            <person name="Ma J."/>
        </authorList>
    </citation>
    <scope>NUCLEOTIDE SEQUENCE [LARGE SCALE GENOMIC DNA]</scope>
    <source>
        <strain evidence="3">KCTC 42586</strain>
    </source>
</reference>
<accession>A0ABW0CLP7</accession>
<dbReference type="Pfam" id="PF03992">
    <property type="entry name" value="ABM"/>
    <property type="match status" value="2"/>
</dbReference>
<proteinExistence type="predicted"/>
<protein>
    <submittedName>
        <fullName evidence="2">Antibiotic biosynthesis monooxygenase family protein</fullName>
        <ecNumber evidence="2">1.14.-.-</ecNumber>
    </submittedName>
</protein>
<feature type="domain" description="ABM" evidence="1">
    <location>
        <begin position="133"/>
        <end position="186"/>
    </location>
</feature>
<feature type="domain" description="ABM" evidence="1">
    <location>
        <begin position="11"/>
        <end position="74"/>
    </location>
</feature>
<evidence type="ECO:0000313" key="2">
    <source>
        <dbReference type="EMBL" id="MFC5216509.1"/>
    </source>
</evidence>
<evidence type="ECO:0000313" key="3">
    <source>
        <dbReference type="Proteomes" id="UP001596263"/>
    </source>
</evidence>
<keyword evidence="3" id="KW-1185">Reference proteome</keyword>
<keyword evidence="2" id="KW-0503">Monooxygenase</keyword>
<dbReference type="SUPFAM" id="SSF54909">
    <property type="entry name" value="Dimeric alpha+beta barrel"/>
    <property type="match status" value="2"/>
</dbReference>
<dbReference type="GO" id="GO:0004497">
    <property type="term" value="F:monooxygenase activity"/>
    <property type="evidence" value="ECO:0007669"/>
    <property type="project" value="UniProtKB-KW"/>
</dbReference>
<dbReference type="Gene3D" id="3.30.70.100">
    <property type="match status" value="2"/>
</dbReference>
<organism evidence="2 3">
    <name type="scientific">Streptomyces coerulescens</name>
    <dbReference type="NCBI Taxonomy" id="29304"/>
    <lineage>
        <taxon>Bacteria</taxon>
        <taxon>Bacillati</taxon>
        <taxon>Actinomycetota</taxon>
        <taxon>Actinomycetes</taxon>
        <taxon>Kitasatosporales</taxon>
        <taxon>Streptomycetaceae</taxon>
        <taxon>Streptomyces</taxon>
    </lineage>
</organism>
<comment type="caution">
    <text evidence="2">The sequence shown here is derived from an EMBL/GenBank/DDBJ whole genome shotgun (WGS) entry which is preliminary data.</text>
</comment>